<dbReference type="AlphaFoldDB" id="A0AAD6Q665"/>
<dbReference type="EMBL" id="JAQIZT010000011">
    <property type="protein sequence ID" value="KAJ6980511.1"/>
    <property type="molecule type" value="Genomic_DNA"/>
</dbReference>
<organism evidence="2 4">
    <name type="scientific">Populus alba x Populus x berolinensis</name>
    <dbReference type="NCBI Taxonomy" id="444605"/>
    <lineage>
        <taxon>Eukaryota</taxon>
        <taxon>Viridiplantae</taxon>
        <taxon>Streptophyta</taxon>
        <taxon>Embryophyta</taxon>
        <taxon>Tracheophyta</taxon>
        <taxon>Spermatophyta</taxon>
        <taxon>Magnoliopsida</taxon>
        <taxon>eudicotyledons</taxon>
        <taxon>Gunneridae</taxon>
        <taxon>Pentapetalae</taxon>
        <taxon>rosids</taxon>
        <taxon>fabids</taxon>
        <taxon>Malpighiales</taxon>
        <taxon>Salicaceae</taxon>
        <taxon>Saliceae</taxon>
        <taxon>Populus</taxon>
    </lineage>
</organism>
<dbReference type="Proteomes" id="UP001164929">
    <property type="component" value="Chromosome 11"/>
</dbReference>
<proteinExistence type="predicted"/>
<feature type="region of interest" description="Disordered" evidence="1">
    <location>
        <begin position="51"/>
        <end position="73"/>
    </location>
</feature>
<gene>
    <name evidence="2" type="ORF">NC653_028344</name>
    <name evidence="3" type="ORF">NC653_028387</name>
</gene>
<evidence type="ECO:0000313" key="2">
    <source>
        <dbReference type="EMBL" id="KAJ6980511.1"/>
    </source>
</evidence>
<comment type="caution">
    <text evidence="2">The sequence shown here is derived from an EMBL/GenBank/DDBJ whole genome shotgun (WGS) entry which is preliminary data.</text>
</comment>
<feature type="compositionally biased region" description="Basic and acidic residues" evidence="1">
    <location>
        <begin position="62"/>
        <end position="72"/>
    </location>
</feature>
<dbReference type="EMBL" id="JAQIZT010000011">
    <property type="protein sequence ID" value="KAJ6980567.1"/>
    <property type="molecule type" value="Genomic_DNA"/>
</dbReference>
<keyword evidence="4" id="KW-1185">Reference proteome</keyword>
<name>A0AAD6Q665_9ROSI</name>
<evidence type="ECO:0000313" key="4">
    <source>
        <dbReference type="Proteomes" id="UP001164929"/>
    </source>
</evidence>
<sequence length="94" mass="11306">MFFPPFVLTIIANKNKEHRIAERLWEEVLFKVDFNSVFTIFYNQSLHSYIPRRKRRSRKHGGKEGKTEGFREKHSKKLYIPGITRKHSSLAWLM</sequence>
<accession>A0AAD6Q665</accession>
<evidence type="ECO:0000313" key="3">
    <source>
        <dbReference type="EMBL" id="KAJ6980567.1"/>
    </source>
</evidence>
<reference evidence="2" key="1">
    <citation type="journal article" date="2023" name="Mol. Ecol. Resour.">
        <title>Chromosome-level genome assembly of a triploid poplar Populus alba 'Berolinensis'.</title>
        <authorList>
            <person name="Chen S."/>
            <person name="Yu Y."/>
            <person name="Wang X."/>
            <person name="Wang S."/>
            <person name="Zhang T."/>
            <person name="Zhou Y."/>
            <person name="He R."/>
            <person name="Meng N."/>
            <person name="Wang Y."/>
            <person name="Liu W."/>
            <person name="Liu Z."/>
            <person name="Liu J."/>
            <person name="Guo Q."/>
            <person name="Huang H."/>
            <person name="Sederoff R.R."/>
            <person name="Wang G."/>
            <person name="Qu G."/>
            <person name="Chen S."/>
        </authorList>
    </citation>
    <scope>NUCLEOTIDE SEQUENCE</scope>
    <source>
        <strain evidence="2">SC-2020</strain>
    </source>
</reference>
<protein>
    <submittedName>
        <fullName evidence="2">Uncharacterized protein</fullName>
    </submittedName>
</protein>
<evidence type="ECO:0000256" key="1">
    <source>
        <dbReference type="SAM" id="MobiDB-lite"/>
    </source>
</evidence>
<feature type="compositionally biased region" description="Basic residues" evidence="1">
    <location>
        <begin position="51"/>
        <end position="61"/>
    </location>
</feature>